<accession>A0A1R3GG97</accession>
<proteinExistence type="predicted"/>
<reference evidence="2" key="1">
    <citation type="submission" date="2013-09" db="EMBL/GenBank/DDBJ databases">
        <title>Corchorus olitorius genome sequencing.</title>
        <authorList>
            <person name="Alam M."/>
            <person name="Haque M.S."/>
            <person name="Islam M.S."/>
            <person name="Emdad E.M."/>
            <person name="Islam M.M."/>
            <person name="Ahmed B."/>
            <person name="Halim A."/>
            <person name="Hossen Q.M.M."/>
            <person name="Hossain M.Z."/>
            <person name="Ahmed R."/>
            <person name="Khan M.M."/>
            <person name="Islam R."/>
            <person name="Rashid M.M."/>
            <person name="Khan S.A."/>
            <person name="Rahman M.S."/>
            <person name="Alam M."/>
            <person name="Yahiya A.S."/>
            <person name="Khan M.S."/>
            <person name="Azam M.S."/>
            <person name="Haque T."/>
            <person name="Lashkar M.Z.H."/>
            <person name="Akhand A.I."/>
            <person name="Morshed G."/>
            <person name="Roy S."/>
            <person name="Uddin K.S."/>
            <person name="Rabeya T."/>
            <person name="Hossain A.S."/>
            <person name="Chowdhury A."/>
            <person name="Snigdha A.R."/>
            <person name="Mortoza M.S."/>
            <person name="Matin S.A."/>
            <person name="Hoque S.M.E."/>
            <person name="Islam M.K."/>
            <person name="Roy D.K."/>
            <person name="Haider R."/>
            <person name="Moosa M.M."/>
            <person name="Elias S.M."/>
            <person name="Hasan A.M."/>
            <person name="Jahan S."/>
            <person name="Shafiuddin M."/>
            <person name="Mahmood N."/>
            <person name="Shommy N.S."/>
        </authorList>
    </citation>
    <scope>NUCLEOTIDE SEQUENCE [LARGE SCALE GENOMIC DNA]</scope>
    <source>
        <strain evidence="2">cv. O-4</strain>
    </source>
</reference>
<evidence type="ECO:0000313" key="1">
    <source>
        <dbReference type="EMBL" id="OMO57091.1"/>
    </source>
</evidence>
<evidence type="ECO:0000313" key="2">
    <source>
        <dbReference type="Proteomes" id="UP000187203"/>
    </source>
</evidence>
<dbReference type="EMBL" id="AWUE01022642">
    <property type="protein sequence ID" value="OMO57091.1"/>
    <property type="molecule type" value="Genomic_DNA"/>
</dbReference>
<comment type="caution">
    <text evidence="1">The sequence shown here is derived from an EMBL/GenBank/DDBJ whole genome shotgun (WGS) entry which is preliminary data.</text>
</comment>
<protein>
    <submittedName>
        <fullName evidence="1">Sec.4-like phosphatidylinositol transfer protein</fullName>
    </submittedName>
</protein>
<dbReference type="AlphaFoldDB" id="A0A1R3GG97"/>
<organism evidence="1 2">
    <name type="scientific">Corchorus olitorius</name>
    <dbReference type="NCBI Taxonomy" id="93759"/>
    <lineage>
        <taxon>Eukaryota</taxon>
        <taxon>Viridiplantae</taxon>
        <taxon>Streptophyta</taxon>
        <taxon>Embryophyta</taxon>
        <taxon>Tracheophyta</taxon>
        <taxon>Spermatophyta</taxon>
        <taxon>Magnoliopsida</taxon>
        <taxon>eudicotyledons</taxon>
        <taxon>Gunneridae</taxon>
        <taxon>Pentapetalae</taxon>
        <taxon>rosids</taxon>
        <taxon>malvids</taxon>
        <taxon>Malvales</taxon>
        <taxon>Malvaceae</taxon>
        <taxon>Grewioideae</taxon>
        <taxon>Apeibeae</taxon>
        <taxon>Corchorus</taxon>
    </lineage>
</organism>
<keyword evidence="2" id="KW-1185">Reference proteome</keyword>
<name>A0A1R3GG97_9ROSI</name>
<sequence>MAGPCPGYGTAQPILVQVSRVTAEQQPAIMHAGSSMAEQQPAMHGVLARCLAPLLQFLFL</sequence>
<dbReference type="Proteomes" id="UP000187203">
    <property type="component" value="Unassembled WGS sequence"/>
</dbReference>
<gene>
    <name evidence="1" type="ORF">COLO4_35503</name>
</gene>